<sequence>MKIYLFGSCRVWDLFKNKTVTILNNNYRTLMHDISQYVQEMKIYNKVIDIPENLLQFMYYSSYKNKICDNMSETIKNQKKYINEADIIVVEISTLKYIIKDGIYLDIQQASKTDNKIMSYDKEEFISKFNEFIEMLPHKKILFVGHIYLPHMTIDKLKVREKLNEYINFCSSKYTNVFFFNPSIIVEKYGWNNMMIDTTHYSKNGRSIVETEIIDFMKKM</sequence>
<evidence type="ECO:0000313" key="1">
    <source>
        <dbReference type="EMBL" id="ARF08284.1"/>
    </source>
</evidence>
<gene>
    <name evidence="1" type="ORF">Catovirus_1_334</name>
</gene>
<proteinExistence type="predicted"/>
<dbReference type="EMBL" id="KY684083">
    <property type="protein sequence ID" value="ARF08284.1"/>
    <property type="molecule type" value="Genomic_DNA"/>
</dbReference>
<reference evidence="1" key="1">
    <citation type="journal article" date="2017" name="Science">
        <title>Giant viruses with an expanded complement of translation system components.</title>
        <authorList>
            <person name="Schulz F."/>
            <person name="Yutin N."/>
            <person name="Ivanova N.N."/>
            <person name="Ortega D.R."/>
            <person name="Lee T.K."/>
            <person name="Vierheilig J."/>
            <person name="Daims H."/>
            <person name="Horn M."/>
            <person name="Wagner M."/>
            <person name="Jensen G.J."/>
            <person name="Kyrpides N.C."/>
            <person name="Koonin E.V."/>
            <person name="Woyke T."/>
        </authorList>
    </citation>
    <scope>NUCLEOTIDE SEQUENCE</scope>
    <source>
        <strain evidence="1">CTV1</strain>
    </source>
</reference>
<accession>A0A1V0S9C3</accession>
<name>A0A1V0S9C3_9VIRU</name>
<organism evidence="1">
    <name type="scientific">Catovirus CTV1</name>
    <dbReference type="NCBI Taxonomy" id="1977631"/>
    <lineage>
        <taxon>Viruses</taxon>
        <taxon>Varidnaviria</taxon>
        <taxon>Bamfordvirae</taxon>
        <taxon>Nucleocytoviricota</taxon>
        <taxon>Megaviricetes</taxon>
        <taxon>Imitervirales</taxon>
        <taxon>Mimiviridae</taxon>
        <taxon>Klosneuvirinae</taxon>
        <taxon>Catovirus</taxon>
    </lineage>
</organism>
<protein>
    <submittedName>
        <fullName evidence="1">Uncharacterized protein</fullName>
    </submittedName>
</protein>